<name>A0A699GLX9_TANCI</name>
<dbReference type="AlphaFoldDB" id="A0A699GLX9"/>
<gene>
    <name evidence="1" type="ORF">Tci_076874</name>
</gene>
<sequence>MFDISFKRVITFEEFRTELVEGKENRARIELIEEITKKQKVENDKETTELKQFMEIILDEEEVAIDVIPLSIKEDLEDLYKLVKAKYESTRPMEDSDLLLLGDFKSMFRPYVEDKVWKMQQGYKVLNWKLYDSSGFSAAHEIQRKYALGLANQSCSTINGLDQGVKEQSRWRAKIRAGGACIGA</sequence>
<protein>
    <submittedName>
        <fullName evidence="1">Uncharacterized protein</fullName>
    </submittedName>
</protein>
<proteinExistence type="predicted"/>
<comment type="caution">
    <text evidence="1">The sequence shown here is derived from an EMBL/GenBank/DDBJ whole genome shotgun (WGS) entry which is preliminary data.</text>
</comment>
<organism evidence="1">
    <name type="scientific">Tanacetum cinerariifolium</name>
    <name type="common">Dalmatian daisy</name>
    <name type="synonym">Chrysanthemum cinerariifolium</name>
    <dbReference type="NCBI Taxonomy" id="118510"/>
    <lineage>
        <taxon>Eukaryota</taxon>
        <taxon>Viridiplantae</taxon>
        <taxon>Streptophyta</taxon>
        <taxon>Embryophyta</taxon>
        <taxon>Tracheophyta</taxon>
        <taxon>Spermatophyta</taxon>
        <taxon>Magnoliopsida</taxon>
        <taxon>eudicotyledons</taxon>
        <taxon>Gunneridae</taxon>
        <taxon>Pentapetalae</taxon>
        <taxon>asterids</taxon>
        <taxon>campanulids</taxon>
        <taxon>Asterales</taxon>
        <taxon>Asteraceae</taxon>
        <taxon>Asteroideae</taxon>
        <taxon>Anthemideae</taxon>
        <taxon>Anthemidinae</taxon>
        <taxon>Tanacetum</taxon>
    </lineage>
</organism>
<dbReference type="EMBL" id="BKCJ010013439">
    <property type="protein sequence ID" value="GEV04897.1"/>
    <property type="molecule type" value="Genomic_DNA"/>
</dbReference>
<evidence type="ECO:0000313" key="1">
    <source>
        <dbReference type="EMBL" id="GEV04897.1"/>
    </source>
</evidence>
<reference evidence="1" key="1">
    <citation type="journal article" date="2019" name="Sci. Rep.">
        <title>Draft genome of Tanacetum cinerariifolium, the natural source of mosquito coil.</title>
        <authorList>
            <person name="Yamashiro T."/>
            <person name="Shiraishi A."/>
            <person name="Satake H."/>
            <person name="Nakayama K."/>
        </authorList>
    </citation>
    <scope>NUCLEOTIDE SEQUENCE</scope>
</reference>
<accession>A0A699GLX9</accession>